<accession>A0A9P6XPX2</accession>
<keyword evidence="2" id="KW-1185">Reference proteome</keyword>
<gene>
    <name evidence="1" type="ORF">G6F50_017692</name>
</gene>
<reference evidence="1 2" key="1">
    <citation type="journal article" date="2020" name="Microb. Genom.">
        <title>Genetic diversity of clinical and environmental Mucorales isolates obtained from an investigation of mucormycosis cases among solid organ transplant recipients.</title>
        <authorList>
            <person name="Nguyen M.H."/>
            <person name="Kaul D."/>
            <person name="Muto C."/>
            <person name="Cheng S.J."/>
            <person name="Richter R.A."/>
            <person name="Bruno V.M."/>
            <person name="Liu G."/>
            <person name="Beyhan S."/>
            <person name="Sundermann A.J."/>
            <person name="Mounaud S."/>
            <person name="Pasculle A.W."/>
            <person name="Nierman W.C."/>
            <person name="Driscoll E."/>
            <person name="Cumbie R."/>
            <person name="Clancy C.J."/>
            <person name="Dupont C.L."/>
        </authorList>
    </citation>
    <scope>NUCLEOTIDE SEQUENCE [LARGE SCALE GENOMIC DNA]</scope>
    <source>
        <strain evidence="1 2">GL24</strain>
    </source>
</reference>
<name>A0A9P6XPX2_9FUNG</name>
<proteinExistence type="predicted"/>
<organism evidence="1 2">
    <name type="scientific">Rhizopus delemar</name>
    <dbReference type="NCBI Taxonomy" id="936053"/>
    <lineage>
        <taxon>Eukaryota</taxon>
        <taxon>Fungi</taxon>
        <taxon>Fungi incertae sedis</taxon>
        <taxon>Mucoromycota</taxon>
        <taxon>Mucoromycotina</taxon>
        <taxon>Mucoromycetes</taxon>
        <taxon>Mucorales</taxon>
        <taxon>Mucorineae</taxon>
        <taxon>Rhizopodaceae</taxon>
        <taxon>Rhizopus</taxon>
    </lineage>
</organism>
<comment type="caution">
    <text evidence="1">The sequence shown here is derived from an EMBL/GenBank/DDBJ whole genome shotgun (WGS) entry which is preliminary data.</text>
</comment>
<evidence type="ECO:0000313" key="2">
    <source>
        <dbReference type="Proteomes" id="UP000740926"/>
    </source>
</evidence>
<evidence type="ECO:0000313" key="1">
    <source>
        <dbReference type="EMBL" id="KAG1529884.1"/>
    </source>
</evidence>
<dbReference type="Proteomes" id="UP000740926">
    <property type="component" value="Unassembled WGS sequence"/>
</dbReference>
<dbReference type="EMBL" id="JAANIU010013767">
    <property type="protein sequence ID" value="KAG1529884.1"/>
    <property type="molecule type" value="Genomic_DNA"/>
</dbReference>
<protein>
    <submittedName>
        <fullName evidence="1">Uncharacterized protein</fullName>
    </submittedName>
</protein>
<dbReference type="AlphaFoldDB" id="A0A9P6XPX2"/>
<sequence length="116" mass="12355">MLVGHTAVVTQHDQHRRDRCAIALRCIASAVDGDREAQIVPAGVAGQFIVGRKAHADQFTGACLGRHCVPIAQAQCSDNVVPAPCTVLPRKVADRCRRCPRPCCAPCCSPLPSACR</sequence>